<dbReference type="InterPro" id="IPR017473">
    <property type="entry name" value="Undecaprenyl-P_gluc_Ptfrase"/>
</dbReference>
<evidence type="ECO:0000256" key="6">
    <source>
        <dbReference type="ARBA" id="ARBA00023136"/>
    </source>
</evidence>
<evidence type="ECO:0000256" key="2">
    <source>
        <dbReference type="ARBA" id="ARBA00006464"/>
    </source>
</evidence>
<gene>
    <name evidence="10" type="ORF">EV668_1425</name>
</gene>
<feature type="transmembrane region" description="Helical" evidence="8">
    <location>
        <begin position="292"/>
        <end position="316"/>
    </location>
</feature>
<feature type="transmembrane region" description="Helical" evidence="8">
    <location>
        <begin position="123"/>
        <end position="142"/>
    </location>
</feature>
<evidence type="ECO:0000256" key="1">
    <source>
        <dbReference type="ARBA" id="ARBA00004141"/>
    </source>
</evidence>
<evidence type="ECO:0000259" key="9">
    <source>
        <dbReference type="Pfam" id="PF02397"/>
    </source>
</evidence>
<evidence type="ECO:0000313" key="10">
    <source>
        <dbReference type="EMBL" id="TDR94149.1"/>
    </source>
</evidence>
<dbReference type="NCBIfam" id="TIGR03025">
    <property type="entry name" value="EPS_sugtrans"/>
    <property type="match status" value="1"/>
</dbReference>
<evidence type="ECO:0000256" key="5">
    <source>
        <dbReference type="ARBA" id="ARBA00022989"/>
    </source>
</evidence>
<sequence length="480" mass="54237">MSVFHSVEPNVGVRRSRSIDFFRYAFPALALAVSAAAVLLAAAGSWLIWRLVPGALFGSAELHLRLGIGAAVLVTLFTVLRDEHRLTFYLADEHKVSKTARVWNMAFIVLFIMAFLTRRADELSRGIVVIFYFSGFLSLWAARRAMSRLLQIASKFKMVATQRLLVVGTEVAIGTFLRRHQPWNLGFEVVGTISLDGRPKGSDGAPSREFMQAIERARALNVDDVYIAVPWSNVELIDLCVEAFLNTPTTIHLAPERVLNRFDQVSISRVGAMASLELTRPMSAPAVALKRAFDLVLAIAGLVVLAPFFAVVALAIKLDSPGPVFFFQTRYGFNHRRFRIVKFRTMSTFSDDAHVPQARANDPRITRIGAWLRRTNIDELPQLLNVVAGQMSLVGPRPHAVPHNREYERRIARYARRHNVRPGITGWAQVNGLRGETDTEDKMRRRVEYDLYYIDNWSPMLDLRILFRTIFSAKAYRNAR</sequence>
<evidence type="ECO:0000256" key="8">
    <source>
        <dbReference type="SAM" id="Phobius"/>
    </source>
</evidence>
<evidence type="ECO:0000313" key="11">
    <source>
        <dbReference type="Proteomes" id="UP000295122"/>
    </source>
</evidence>
<dbReference type="PANTHER" id="PTHR30576">
    <property type="entry name" value="COLANIC BIOSYNTHESIS UDP-GLUCOSE LIPID CARRIER TRANSFERASE"/>
    <property type="match status" value="1"/>
</dbReference>
<feature type="transmembrane region" description="Helical" evidence="8">
    <location>
        <begin position="100"/>
        <end position="117"/>
    </location>
</feature>
<dbReference type="EMBL" id="SNZR01000011">
    <property type="protein sequence ID" value="TDR94149.1"/>
    <property type="molecule type" value="Genomic_DNA"/>
</dbReference>
<keyword evidence="11" id="KW-1185">Reference proteome</keyword>
<dbReference type="Pfam" id="PF02397">
    <property type="entry name" value="Bac_transf"/>
    <property type="match status" value="1"/>
</dbReference>
<proteinExistence type="inferred from homology"/>
<dbReference type="GO" id="GO:0000271">
    <property type="term" value="P:polysaccharide biosynthetic process"/>
    <property type="evidence" value="ECO:0007669"/>
    <property type="project" value="UniProtKB-KW"/>
</dbReference>
<dbReference type="GO" id="GO:0089702">
    <property type="term" value="F:undecaprenyl-phosphate glucose phosphotransferase activity"/>
    <property type="evidence" value="ECO:0007669"/>
    <property type="project" value="TreeGrafter"/>
</dbReference>
<dbReference type="PANTHER" id="PTHR30576:SF21">
    <property type="entry name" value="UDP-GLUCOSE:UNDECAPRENYL-PHOSPHATE GLUCOSE-1-PHOSPHATE TRANSFERASE"/>
    <property type="match status" value="1"/>
</dbReference>
<comment type="similarity">
    <text evidence="2">Belongs to the bacterial sugar transferase family.</text>
</comment>
<feature type="domain" description="Bacterial sugar transferase" evidence="9">
    <location>
        <begin position="290"/>
        <end position="471"/>
    </location>
</feature>
<name>A0A4V3DYW1_9HYPH</name>
<keyword evidence="7" id="KW-0270">Exopolysaccharide synthesis</keyword>
<feature type="transmembrane region" description="Helical" evidence="8">
    <location>
        <begin position="62"/>
        <end position="80"/>
    </location>
</feature>
<dbReference type="GO" id="GO:0016020">
    <property type="term" value="C:membrane"/>
    <property type="evidence" value="ECO:0007669"/>
    <property type="project" value="UniProtKB-SubCell"/>
</dbReference>
<organism evidence="10 11">
    <name type="scientific">Enterovirga rhinocerotis</name>
    <dbReference type="NCBI Taxonomy" id="1339210"/>
    <lineage>
        <taxon>Bacteria</taxon>
        <taxon>Pseudomonadati</taxon>
        <taxon>Pseudomonadota</taxon>
        <taxon>Alphaproteobacteria</taxon>
        <taxon>Hyphomicrobiales</taxon>
        <taxon>Methylobacteriaceae</taxon>
        <taxon>Enterovirga</taxon>
    </lineage>
</organism>
<evidence type="ECO:0000256" key="3">
    <source>
        <dbReference type="ARBA" id="ARBA00022679"/>
    </source>
</evidence>
<keyword evidence="3 10" id="KW-0808">Transferase</keyword>
<evidence type="ECO:0000256" key="4">
    <source>
        <dbReference type="ARBA" id="ARBA00022692"/>
    </source>
</evidence>
<comment type="caution">
    <text evidence="10">The sequence shown here is derived from an EMBL/GenBank/DDBJ whole genome shotgun (WGS) entry which is preliminary data.</text>
</comment>
<dbReference type="AlphaFoldDB" id="A0A4V3DYW1"/>
<feature type="transmembrane region" description="Helical" evidence="8">
    <location>
        <begin position="21"/>
        <end position="42"/>
    </location>
</feature>
<comment type="subcellular location">
    <subcellularLocation>
        <location evidence="1">Membrane</location>
        <topology evidence="1">Multi-pass membrane protein</topology>
    </subcellularLocation>
</comment>
<protein>
    <submittedName>
        <fullName evidence="10">Undecaprenyl-phosphate glucose phosphotransferase</fullName>
    </submittedName>
</protein>
<dbReference type="InterPro" id="IPR003362">
    <property type="entry name" value="Bact_transf"/>
</dbReference>
<dbReference type="Proteomes" id="UP000295122">
    <property type="component" value="Unassembled WGS sequence"/>
</dbReference>
<dbReference type="GO" id="GO:0009242">
    <property type="term" value="P:colanic acid biosynthetic process"/>
    <property type="evidence" value="ECO:0007669"/>
    <property type="project" value="TreeGrafter"/>
</dbReference>
<accession>A0A4V3DYW1</accession>
<dbReference type="Pfam" id="PF13727">
    <property type="entry name" value="CoA_binding_3"/>
    <property type="match status" value="1"/>
</dbReference>
<dbReference type="NCBIfam" id="TIGR03023">
    <property type="entry name" value="WcaJ_sugtrans"/>
    <property type="match status" value="1"/>
</dbReference>
<reference evidence="10 11" key="1">
    <citation type="submission" date="2019-03" db="EMBL/GenBank/DDBJ databases">
        <title>Genomic Encyclopedia of Type Strains, Phase IV (KMG-IV): sequencing the most valuable type-strain genomes for metagenomic binning, comparative biology and taxonomic classification.</title>
        <authorList>
            <person name="Goeker M."/>
        </authorList>
    </citation>
    <scope>NUCLEOTIDE SEQUENCE [LARGE SCALE GENOMIC DNA]</scope>
    <source>
        <strain evidence="10 11">DSM 25903</strain>
    </source>
</reference>
<evidence type="ECO:0000256" key="7">
    <source>
        <dbReference type="ARBA" id="ARBA00023169"/>
    </source>
</evidence>
<dbReference type="InterPro" id="IPR017475">
    <property type="entry name" value="EPS_sugar_tfrase"/>
</dbReference>
<keyword evidence="6 8" id="KW-0472">Membrane</keyword>
<dbReference type="RefSeq" id="WP_166652369.1">
    <property type="nucleotide sequence ID" value="NZ_SNZR01000011.1"/>
</dbReference>
<keyword evidence="4 8" id="KW-0812">Transmembrane</keyword>
<keyword evidence="5 8" id="KW-1133">Transmembrane helix</keyword>